<keyword evidence="5" id="KW-1185">Reference proteome</keyword>
<dbReference type="Gene3D" id="3.90.550.10">
    <property type="entry name" value="Spore Coat Polysaccharide Biosynthesis Protein SpsA, Chain A"/>
    <property type="match status" value="1"/>
</dbReference>
<dbReference type="CDD" id="cd00761">
    <property type="entry name" value="Glyco_tranf_GTA_type"/>
    <property type="match status" value="1"/>
</dbReference>
<protein>
    <submittedName>
        <fullName evidence="4">Glycosyltransferase family 2 protein</fullName>
        <ecNumber evidence="4">2.4.-.-</ecNumber>
    </submittedName>
</protein>
<comment type="caution">
    <text evidence="4">The sequence shown here is derived from an EMBL/GenBank/DDBJ whole genome shotgun (WGS) entry which is preliminary data.</text>
</comment>
<evidence type="ECO:0000256" key="2">
    <source>
        <dbReference type="ARBA" id="ARBA00022679"/>
    </source>
</evidence>
<evidence type="ECO:0000313" key="5">
    <source>
        <dbReference type="Proteomes" id="UP001174209"/>
    </source>
</evidence>
<dbReference type="InterPro" id="IPR029044">
    <property type="entry name" value="Nucleotide-diphossugar_trans"/>
</dbReference>
<dbReference type="PANTHER" id="PTHR22916:SF51">
    <property type="entry name" value="GLYCOSYLTRANSFERASE EPSH-RELATED"/>
    <property type="match status" value="1"/>
</dbReference>
<keyword evidence="1 4" id="KW-0328">Glycosyltransferase</keyword>
<accession>A0ABT8K2J5</accession>
<dbReference type="RefSeq" id="WP_301226736.1">
    <property type="nucleotide sequence ID" value="NZ_JAROCG010000001.1"/>
</dbReference>
<dbReference type="SUPFAM" id="SSF53448">
    <property type="entry name" value="Nucleotide-diphospho-sugar transferases"/>
    <property type="match status" value="1"/>
</dbReference>
<evidence type="ECO:0000256" key="1">
    <source>
        <dbReference type="ARBA" id="ARBA00022676"/>
    </source>
</evidence>
<dbReference type="EMBL" id="JAROCG010000001">
    <property type="protein sequence ID" value="MDN4611056.1"/>
    <property type="molecule type" value="Genomic_DNA"/>
</dbReference>
<sequence>MTAGPLVSVIVPVYNSASTIDRALASVLAQSYGNWELLVVDDASTDDSARRARAVAASVPDRPVRVIDSPENRGSSAARNTGLDAAAGEFVAFLDADDELLPDYLEALTSACDADTDIVVCGHVVSVDGSEDRPRASRDAGRMDGRTALRAALADRITPFPWDKLYRRSLFDGLRYPEGLKRFEDMVVNLALYPRARHVVVLQRPLYRYRISAGSLTWGRVPSRDDVGRALSYLDLHLDAAFRHGRFQAPYQATLTLLTLLTAQSAATSGSTATGRLDLRQYGADLTLGRLAGCARARPDLAAAGILLKVAPALFGAVYRRYARRSYGAE</sequence>
<name>A0ABT8K2J5_9MICC</name>
<dbReference type="Pfam" id="PF00535">
    <property type="entry name" value="Glycos_transf_2"/>
    <property type="match status" value="1"/>
</dbReference>
<dbReference type="InterPro" id="IPR001173">
    <property type="entry name" value="Glyco_trans_2-like"/>
</dbReference>
<evidence type="ECO:0000259" key="3">
    <source>
        <dbReference type="Pfam" id="PF00535"/>
    </source>
</evidence>
<organism evidence="4 5">
    <name type="scientific">Arthrobacter burdickii</name>
    <dbReference type="NCBI Taxonomy" id="3035920"/>
    <lineage>
        <taxon>Bacteria</taxon>
        <taxon>Bacillati</taxon>
        <taxon>Actinomycetota</taxon>
        <taxon>Actinomycetes</taxon>
        <taxon>Micrococcales</taxon>
        <taxon>Micrococcaceae</taxon>
        <taxon>Arthrobacter</taxon>
    </lineage>
</organism>
<dbReference type="Proteomes" id="UP001174209">
    <property type="component" value="Unassembled WGS sequence"/>
</dbReference>
<reference evidence="4" key="1">
    <citation type="submission" date="2023-06" db="EMBL/GenBank/DDBJ databases">
        <title>MT1 and MT2 Draft Genomes of Novel Species.</title>
        <authorList>
            <person name="Venkateswaran K."/>
        </authorList>
    </citation>
    <scope>NUCLEOTIDE SEQUENCE</scope>
    <source>
        <strain evidence="4">IIF3SC-B10</strain>
    </source>
</reference>
<keyword evidence="2 4" id="KW-0808">Transferase</keyword>
<proteinExistence type="predicted"/>
<gene>
    <name evidence="4" type="ORF">P5G52_09250</name>
</gene>
<dbReference type="GO" id="GO:0016757">
    <property type="term" value="F:glycosyltransferase activity"/>
    <property type="evidence" value="ECO:0007669"/>
    <property type="project" value="UniProtKB-KW"/>
</dbReference>
<dbReference type="PANTHER" id="PTHR22916">
    <property type="entry name" value="GLYCOSYLTRANSFERASE"/>
    <property type="match status" value="1"/>
</dbReference>
<feature type="domain" description="Glycosyltransferase 2-like" evidence="3">
    <location>
        <begin position="8"/>
        <end position="171"/>
    </location>
</feature>
<evidence type="ECO:0000313" key="4">
    <source>
        <dbReference type="EMBL" id="MDN4611056.1"/>
    </source>
</evidence>
<dbReference type="EC" id="2.4.-.-" evidence="4"/>